<dbReference type="EMBL" id="KB445654">
    <property type="protein sequence ID" value="EMD58802.1"/>
    <property type="molecule type" value="Genomic_DNA"/>
</dbReference>
<gene>
    <name evidence="3" type="ORF">COCSADRAFT_30959</name>
</gene>
<proteinExistence type="predicted"/>
<dbReference type="RefSeq" id="XP_007705188.1">
    <property type="nucleotide sequence ID" value="XM_007706998.1"/>
</dbReference>
<dbReference type="Gene3D" id="3.60.21.10">
    <property type="match status" value="1"/>
</dbReference>
<dbReference type="eggNOG" id="KOG3947">
    <property type="taxonomic scope" value="Eukaryota"/>
</dbReference>
<accession>M2SPW0</accession>
<dbReference type="Pfam" id="PF00149">
    <property type="entry name" value="Metallophos"/>
    <property type="match status" value="1"/>
</dbReference>
<dbReference type="KEGG" id="bsc:COCSADRAFT_30959"/>
<reference evidence="4" key="2">
    <citation type="journal article" date="2013" name="PLoS Genet.">
        <title>Comparative genome structure, secondary metabolite, and effector coding capacity across Cochliobolus pathogens.</title>
        <authorList>
            <person name="Condon B.J."/>
            <person name="Leng Y."/>
            <person name="Wu D."/>
            <person name="Bushley K.E."/>
            <person name="Ohm R.A."/>
            <person name="Otillar R."/>
            <person name="Martin J."/>
            <person name="Schackwitz W."/>
            <person name="Grimwood J."/>
            <person name="MohdZainudin N."/>
            <person name="Xue C."/>
            <person name="Wang R."/>
            <person name="Manning V.A."/>
            <person name="Dhillon B."/>
            <person name="Tu Z.J."/>
            <person name="Steffenson B.J."/>
            <person name="Salamov A."/>
            <person name="Sun H."/>
            <person name="Lowry S."/>
            <person name="LaButti K."/>
            <person name="Han J."/>
            <person name="Copeland A."/>
            <person name="Lindquist E."/>
            <person name="Barry K."/>
            <person name="Schmutz J."/>
            <person name="Baker S.E."/>
            <person name="Ciuffetti L.M."/>
            <person name="Grigoriev I.V."/>
            <person name="Zhong S."/>
            <person name="Turgeon B.G."/>
        </authorList>
    </citation>
    <scope>NUCLEOTIDE SEQUENCE [LARGE SCALE GENOMIC DNA]</scope>
    <source>
        <strain evidence="4">ND90Pr / ATCC 201652</strain>
    </source>
</reference>
<dbReference type="InterPro" id="IPR051693">
    <property type="entry name" value="UPF0046_metallophosphoest"/>
</dbReference>
<feature type="compositionally biased region" description="Basic and acidic residues" evidence="1">
    <location>
        <begin position="32"/>
        <end position="45"/>
    </location>
</feature>
<keyword evidence="4" id="KW-1185">Reference proteome</keyword>
<name>M2SPW0_COCSN</name>
<feature type="region of interest" description="Disordered" evidence="1">
    <location>
        <begin position="14"/>
        <end position="58"/>
    </location>
</feature>
<dbReference type="HOGENOM" id="CLU_041441_0_0_1"/>
<dbReference type="PANTHER" id="PTHR12905:SF16">
    <property type="entry name" value="SER_THR PROTEIN PHOSPHATASE FAMILY PROTEIN (AFU_ORTHOLOGUE AFUA_1G06000)"/>
    <property type="match status" value="1"/>
</dbReference>
<dbReference type="AlphaFoldDB" id="M2SPW0"/>
<evidence type="ECO:0000313" key="4">
    <source>
        <dbReference type="Proteomes" id="UP000016934"/>
    </source>
</evidence>
<dbReference type="PANTHER" id="PTHR12905">
    <property type="entry name" value="METALLOPHOSPHOESTERASE"/>
    <property type="match status" value="1"/>
</dbReference>
<organism evidence="3 4">
    <name type="scientific">Cochliobolus sativus (strain ND90Pr / ATCC 201652)</name>
    <name type="common">Common root rot and spot blotch fungus</name>
    <name type="synonym">Bipolaris sorokiniana</name>
    <dbReference type="NCBI Taxonomy" id="665912"/>
    <lineage>
        <taxon>Eukaryota</taxon>
        <taxon>Fungi</taxon>
        <taxon>Dikarya</taxon>
        <taxon>Ascomycota</taxon>
        <taxon>Pezizomycotina</taxon>
        <taxon>Dothideomycetes</taxon>
        <taxon>Pleosporomycetidae</taxon>
        <taxon>Pleosporales</taxon>
        <taxon>Pleosporineae</taxon>
        <taxon>Pleosporaceae</taxon>
        <taxon>Bipolaris</taxon>
    </lineage>
</organism>
<dbReference type="InterPro" id="IPR004843">
    <property type="entry name" value="Calcineurin-like_PHP"/>
</dbReference>
<dbReference type="InterPro" id="IPR029052">
    <property type="entry name" value="Metallo-depent_PP-like"/>
</dbReference>
<dbReference type="SUPFAM" id="SSF56300">
    <property type="entry name" value="Metallo-dependent phosphatases"/>
    <property type="match status" value="1"/>
</dbReference>
<evidence type="ECO:0000313" key="3">
    <source>
        <dbReference type="EMBL" id="EMD58802.1"/>
    </source>
</evidence>
<dbReference type="GeneID" id="19136350"/>
<dbReference type="OrthoDB" id="630188at2759"/>
<sequence>MVVVWRWRKKKRVNRPRCGNNKQIQPLPSSCPEKDRPGRSQRDFARLPQTGTAGGNKQYDATAVCQTREAERGMSGTQGLEWGRVCRSWLVPTRTTPLLCPPPHVSKYARIRFNTMHAQNAHSTPKLPRGDVLIHAGDLTNQGSYSELKKAVEWIEKQDFEAKIVVAGNHEITLDSPFFNKNKGSWKWPSDQDPTACKKLLVDSKSITYLEHTTTTVELTSPNGPGTRFTVFGSPYTPQQANWAFQYRAEEAEDVWNRIPDGVDIVVTHTPPKGHCDGSAEASRDGREGCPALLRRLSKIRPKLSICGHIHQGRGVETVRWRTQPLDQATQSDSGSLVQSVEFWSDPGRTSNKISLVDLTIKSRAGRNLGCDTGLPRQGMPDSMQYGTIRNQAAASPAPDVTWRQPPSGDGNLVQTSSLTGIALENNEARWRGENHSKKLRNAGHACLNDGCRTGRAFEDAETARIETTTVVNAAYLGPRIAGKPTGHHKPIVVDVQVPVWKCPDEE</sequence>
<dbReference type="Proteomes" id="UP000016934">
    <property type="component" value="Unassembled WGS sequence"/>
</dbReference>
<evidence type="ECO:0000256" key="1">
    <source>
        <dbReference type="SAM" id="MobiDB-lite"/>
    </source>
</evidence>
<dbReference type="GO" id="GO:0016787">
    <property type="term" value="F:hydrolase activity"/>
    <property type="evidence" value="ECO:0007669"/>
    <property type="project" value="InterPro"/>
</dbReference>
<dbReference type="CDD" id="cd07379">
    <property type="entry name" value="MPP_239FB"/>
    <property type="match status" value="1"/>
</dbReference>
<reference evidence="3 4" key="1">
    <citation type="journal article" date="2012" name="PLoS Pathog.">
        <title>Diverse lifestyles and strategies of plant pathogenesis encoded in the genomes of eighteen Dothideomycetes fungi.</title>
        <authorList>
            <person name="Ohm R.A."/>
            <person name="Feau N."/>
            <person name="Henrissat B."/>
            <person name="Schoch C.L."/>
            <person name="Horwitz B.A."/>
            <person name="Barry K.W."/>
            <person name="Condon B.J."/>
            <person name="Copeland A.C."/>
            <person name="Dhillon B."/>
            <person name="Glaser F."/>
            <person name="Hesse C.N."/>
            <person name="Kosti I."/>
            <person name="LaButti K."/>
            <person name="Lindquist E.A."/>
            <person name="Lucas S."/>
            <person name="Salamov A.A."/>
            <person name="Bradshaw R.E."/>
            <person name="Ciuffetti L."/>
            <person name="Hamelin R.C."/>
            <person name="Kema G.H.J."/>
            <person name="Lawrence C."/>
            <person name="Scott J.A."/>
            <person name="Spatafora J.W."/>
            <person name="Turgeon B.G."/>
            <person name="de Wit P.J.G.M."/>
            <person name="Zhong S."/>
            <person name="Goodwin S.B."/>
            <person name="Grigoriev I.V."/>
        </authorList>
    </citation>
    <scope>NUCLEOTIDE SEQUENCE [LARGE SCALE GENOMIC DNA]</scope>
    <source>
        <strain evidence="4">ND90Pr / ATCC 201652</strain>
    </source>
</reference>
<protein>
    <recommendedName>
        <fullName evidence="2">Calcineurin-like phosphoesterase domain-containing protein</fullName>
    </recommendedName>
</protein>
<feature type="domain" description="Calcineurin-like phosphoesterase" evidence="2">
    <location>
        <begin position="128"/>
        <end position="312"/>
    </location>
</feature>
<dbReference type="OMA" id="TPPKGHC"/>
<evidence type="ECO:0000259" key="2">
    <source>
        <dbReference type="Pfam" id="PF00149"/>
    </source>
</evidence>